<sequence>MIKEVSSLVSFTLLFSCLLTPLAAAETGTQPAQGMQAEAVQQQDQEQNSGESEQQEPEDAPEEEGEEAAEEKADKPEAEKAEDAEDIEAPSLFKDLEELPAEEKKRIEALVDHGIFDGISEEAFGPDEKLNRAQFAKIAALVFKLEVDSTLRQSSFLDVLAEDPVHSYALPYIEALKEAGLTTGTGADGKRYNPSGEVTRQELAAFLVRGLGLEKEAEAAAALEDDSISDWAAGYAALAVEKKLIPLLADGTFGGTEPATRKTLALAAYEIVQPAEGKDGEEAEEEGEQPDKVSIVEVKAIKSNVVSVKLDRTVDTTAELKITRKGLKEDDEDDDDSEETEEIKPLPAFVQWTDEKLTEATMELDEKLEKGAYIVELTGLPDDQMNVKVFEFEAEEERIEKIEITAPSDTLPQSKAIVPYKAVNQYKEETTLKASNVNILVGAKNSAPIMVPGSRYLIVDLTDELPGSQVFVSLLDHKNAQSAQKTFTVGDKPRVTKLEVGELKFNDGQSIFKTGFRAFLDFQAWDQYGNRVVDPGVLNSGTGIVVFMNPGDVINYDKSVNNFQDINNDGYPELQLVAFPKLKTDKEVTVHLFGPGGGQEVTKTLKVAAPKTPASVEFYAWDKTLADGDVDKHVELRVKDASGYTLTVNEIVYAELEGQLRISSTGPLVLESNAPVRTDSSGRTVGNLKIDIKADDGEEGLIRIKEIKGRGPGSVIVHLVELNKFETLKLDVREKRVPNAIVTGTDTNEDTDEKVPKPLHYSIFQNTEAGPTFKVVDQYGDDFGPENTNFKVDLKLERTSGEPGAVRDVKVNNKSVMNDVYSNRRFELKDFHSREIKYVGSLTKEGSYQLTASLVEVEEGGQNVIRTLSSISSTAEVVNPKTAYIDYVLDVEDSLFAAGRALYDRNMISSVTDATYIMNYYKAFGAELEVRSKNALGTEYKPKPPVLGITSNATKVIGHNNSNKIIGLESGKAKVTVFFEGFDGEIRSISKDVVVNADDLYVKESKMNDSDAVKKNGSTLDWNGRTIWDPELLGPKNNNFQIRDQYGHDIDVNLPIYNSMLDVRGFIGNVQYIEPYTDPTNPKRDKISLGADFKITYVRNGDDKTKNNIREFTLYIASAHGIKKKRFILYP</sequence>
<evidence type="ECO:0000256" key="2">
    <source>
        <dbReference type="SAM" id="SignalP"/>
    </source>
</evidence>
<proteinExistence type="predicted"/>
<evidence type="ECO:0000313" key="4">
    <source>
        <dbReference type="EMBL" id="AEI43243.1"/>
    </source>
</evidence>
<dbReference type="InterPro" id="IPR001119">
    <property type="entry name" value="SLH_dom"/>
</dbReference>
<feature type="domain" description="SLH" evidence="3">
    <location>
        <begin position="90"/>
        <end position="152"/>
    </location>
</feature>
<dbReference type="PROSITE" id="PS51272">
    <property type="entry name" value="SLH"/>
    <property type="match status" value="2"/>
</dbReference>
<reference evidence="4 5" key="2">
    <citation type="journal article" date="2013" name="Genome Announc.">
        <title>Genome Sequence of Growth-Improving Paenibacillus mucilaginosus Strain KNP414.</title>
        <authorList>
            <person name="Lu J.J."/>
            <person name="Wang J.F."/>
            <person name="Hu X.F."/>
        </authorList>
    </citation>
    <scope>NUCLEOTIDE SEQUENCE [LARGE SCALE GENOMIC DNA]</scope>
    <source>
        <strain evidence="4 5">KNP414</strain>
    </source>
</reference>
<feature type="compositionally biased region" description="Low complexity" evidence="1">
    <location>
        <begin position="32"/>
        <end position="52"/>
    </location>
</feature>
<dbReference type="PATRIC" id="fig|1036673.3.peg.4338"/>
<keyword evidence="2" id="KW-0732">Signal</keyword>
<evidence type="ECO:0000313" key="5">
    <source>
        <dbReference type="Proteomes" id="UP000006620"/>
    </source>
</evidence>
<evidence type="ECO:0000259" key="3">
    <source>
        <dbReference type="PROSITE" id="PS51272"/>
    </source>
</evidence>
<organism evidence="4 5">
    <name type="scientific">Paenibacillus mucilaginosus (strain KNP414)</name>
    <dbReference type="NCBI Taxonomy" id="1036673"/>
    <lineage>
        <taxon>Bacteria</taxon>
        <taxon>Bacillati</taxon>
        <taxon>Bacillota</taxon>
        <taxon>Bacilli</taxon>
        <taxon>Bacillales</taxon>
        <taxon>Paenibacillaceae</taxon>
        <taxon>Paenibacillus</taxon>
    </lineage>
</organism>
<protein>
    <submittedName>
        <fullName evidence="4">S-layer domain protein</fullName>
    </submittedName>
</protein>
<dbReference type="Pfam" id="PF00395">
    <property type="entry name" value="SLH"/>
    <property type="match status" value="2"/>
</dbReference>
<feature type="signal peptide" evidence="2">
    <location>
        <begin position="1"/>
        <end position="25"/>
    </location>
</feature>
<name>F8FFY1_PAEMK</name>
<feature type="compositionally biased region" description="Basic and acidic residues" evidence="1">
    <location>
        <begin position="70"/>
        <end position="81"/>
    </location>
</feature>
<reference evidence="5" key="1">
    <citation type="submission" date="2011-06" db="EMBL/GenBank/DDBJ databases">
        <title>Complete genome sequence of Paenibacillus mucilaginosus KNP414.</title>
        <authorList>
            <person name="Wang J."/>
            <person name="Hu S."/>
            <person name="Hu X."/>
            <person name="Zhang B."/>
            <person name="Dong D."/>
            <person name="Zhang S."/>
            <person name="Zhao K."/>
            <person name="Wu D."/>
        </authorList>
    </citation>
    <scope>NUCLEOTIDE SEQUENCE [LARGE SCALE GENOMIC DNA]</scope>
    <source>
        <strain evidence="5">KNP414</strain>
    </source>
</reference>
<dbReference type="PROSITE" id="PS51257">
    <property type="entry name" value="PROKAR_LIPOPROTEIN"/>
    <property type="match status" value="1"/>
</dbReference>
<feature type="domain" description="SLH" evidence="3">
    <location>
        <begin position="153"/>
        <end position="221"/>
    </location>
</feature>
<dbReference type="KEGG" id="pms:KNP414_04713"/>
<feature type="chain" id="PRO_5039352721" evidence="2">
    <location>
        <begin position="26"/>
        <end position="1131"/>
    </location>
</feature>
<dbReference type="Proteomes" id="UP000006620">
    <property type="component" value="Chromosome"/>
</dbReference>
<evidence type="ECO:0000256" key="1">
    <source>
        <dbReference type="SAM" id="MobiDB-lite"/>
    </source>
</evidence>
<feature type="compositionally biased region" description="Acidic residues" evidence="1">
    <location>
        <begin position="53"/>
        <end position="69"/>
    </location>
</feature>
<gene>
    <name evidence="4" type="ordered locus">KNP414_04713</name>
</gene>
<accession>F8FFY1</accession>
<dbReference type="AlphaFoldDB" id="F8FFY1"/>
<feature type="region of interest" description="Disordered" evidence="1">
    <location>
        <begin position="27"/>
        <end position="96"/>
    </location>
</feature>
<dbReference type="RefSeq" id="WP_013918396.1">
    <property type="nucleotide sequence ID" value="NC_015690.1"/>
</dbReference>
<dbReference type="EMBL" id="CP002869">
    <property type="protein sequence ID" value="AEI43243.1"/>
    <property type="molecule type" value="Genomic_DNA"/>
</dbReference>
<dbReference type="HOGENOM" id="CLU_299130_0_0_9"/>